<dbReference type="InterPro" id="IPR029063">
    <property type="entry name" value="SAM-dependent_MTases_sf"/>
</dbReference>
<protein>
    <recommendedName>
        <fullName evidence="7">Nicotianamine synthase</fullName>
    </recommendedName>
</protein>
<evidence type="ECO:0000313" key="6">
    <source>
        <dbReference type="Proteomes" id="UP000016935"/>
    </source>
</evidence>
<dbReference type="GO" id="GO:0030410">
    <property type="term" value="F:nicotianamine synthase activity"/>
    <property type="evidence" value="ECO:0007669"/>
    <property type="project" value="InterPro"/>
</dbReference>
<evidence type="ECO:0000256" key="4">
    <source>
        <dbReference type="SAM" id="MobiDB-lite"/>
    </source>
</evidence>
<feature type="region of interest" description="Disordered" evidence="4">
    <location>
        <begin position="1"/>
        <end position="21"/>
    </location>
</feature>
<dbReference type="RefSeq" id="XP_008025297.1">
    <property type="nucleotide sequence ID" value="XM_008027106.1"/>
</dbReference>
<dbReference type="OrthoDB" id="1858069at2759"/>
<dbReference type="HOGENOM" id="CLU_031919_1_1_1"/>
<dbReference type="PANTHER" id="PTHR32266">
    <property type="entry name" value="NICOTIANAMINE SYNTHASE 3"/>
    <property type="match status" value="1"/>
</dbReference>
<evidence type="ECO:0000256" key="3">
    <source>
        <dbReference type="ARBA" id="ARBA00022691"/>
    </source>
</evidence>
<evidence type="ECO:0000256" key="1">
    <source>
        <dbReference type="ARBA" id="ARBA00007009"/>
    </source>
</evidence>
<dbReference type="InterPro" id="IPR004298">
    <property type="entry name" value="Nicotian_synth"/>
</dbReference>
<dbReference type="EMBL" id="KB908592">
    <property type="protein sequence ID" value="EOA86670.1"/>
    <property type="molecule type" value="Genomic_DNA"/>
</dbReference>
<dbReference type="PROSITE" id="PS51142">
    <property type="entry name" value="NAS"/>
    <property type="match status" value="1"/>
</dbReference>
<dbReference type="Proteomes" id="UP000016935">
    <property type="component" value="Unassembled WGS sequence"/>
</dbReference>
<evidence type="ECO:0000256" key="2">
    <source>
        <dbReference type="ARBA" id="ARBA00022679"/>
    </source>
</evidence>
<reference evidence="5 6" key="1">
    <citation type="journal article" date="2012" name="PLoS Pathog.">
        <title>Diverse lifestyles and strategies of plant pathogenesis encoded in the genomes of eighteen Dothideomycetes fungi.</title>
        <authorList>
            <person name="Ohm R.A."/>
            <person name="Feau N."/>
            <person name="Henrissat B."/>
            <person name="Schoch C.L."/>
            <person name="Horwitz B.A."/>
            <person name="Barry K.W."/>
            <person name="Condon B.J."/>
            <person name="Copeland A.C."/>
            <person name="Dhillon B."/>
            <person name="Glaser F."/>
            <person name="Hesse C.N."/>
            <person name="Kosti I."/>
            <person name="LaButti K."/>
            <person name="Lindquist E.A."/>
            <person name="Lucas S."/>
            <person name="Salamov A.A."/>
            <person name="Bradshaw R.E."/>
            <person name="Ciuffetti L."/>
            <person name="Hamelin R.C."/>
            <person name="Kema G.H.J."/>
            <person name="Lawrence C."/>
            <person name="Scott J.A."/>
            <person name="Spatafora J.W."/>
            <person name="Turgeon B.G."/>
            <person name="de Wit P.J.G.M."/>
            <person name="Zhong S."/>
            <person name="Goodwin S.B."/>
            <person name="Grigoriev I.V."/>
        </authorList>
    </citation>
    <scope>NUCLEOTIDE SEQUENCE [LARGE SCALE GENOMIC DNA]</scope>
    <source>
        <strain evidence="6">28A</strain>
    </source>
</reference>
<accession>R0IP08</accession>
<feature type="compositionally biased region" description="Low complexity" evidence="4">
    <location>
        <begin position="1"/>
        <end position="11"/>
    </location>
</feature>
<keyword evidence="2" id="KW-0808">Transferase</keyword>
<comment type="similarity">
    <text evidence="1">Belongs to the nicotianamine synthase (NAS)-like family.</text>
</comment>
<dbReference type="eggNOG" id="ENOG502QTU6">
    <property type="taxonomic scope" value="Eukaryota"/>
</dbReference>
<keyword evidence="6" id="KW-1185">Reference proteome</keyword>
<dbReference type="Pfam" id="PF03059">
    <property type="entry name" value="NAS"/>
    <property type="match status" value="1"/>
</dbReference>
<keyword evidence="3" id="KW-0949">S-adenosyl-L-methionine</keyword>
<evidence type="ECO:0000313" key="5">
    <source>
        <dbReference type="EMBL" id="EOA86670.1"/>
    </source>
</evidence>
<reference evidence="5 6" key="2">
    <citation type="journal article" date="2013" name="PLoS Genet.">
        <title>Comparative genome structure, secondary metabolite, and effector coding capacity across Cochliobolus pathogens.</title>
        <authorList>
            <person name="Condon B.J."/>
            <person name="Leng Y."/>
            <person name="Wu D."/>
            <person name="Bushley K.E."/>
            <person name="Ohm R.A."/>
            <person name="Otillar R."/>
            <person name="Martin J."/>
            <person name="Schackwitz W."/>
            <person name="Grimwood J."/>
            <person name="MohdZainudin N."/>
            <person name="Xue C."/>
            <person name="Wang R."/>
            <person name="Manning V.A."/>
            <person name="Dhillon B."/>
            <person name="Tu Z.J."/>
            <person name="Steffenson B.J."/>
            <person name="Salamov A."/>
            <person name="Sun H."/>
            <person name="Lowry S."/>
            <person name="LaButti K."/>
            <person name="Han J."/>
            <person name="Copeland A."/>
            <person name="Lindquist E."/>
            <person name="Barry K."/>
            <person name="Schmutz J."/>
            <person name="Baker S.E."/>
            <person name="Ciuffetti L.M."/>
            <person name="Grigoriev I.V."/>
            <person name="Zhong S."/>
            <person name="Turgeon B.G."/>
        </authorList>
    </citation>
    <scope>NUCLEOTIDE SEQUENCE [LARGE SCALE GENOMIC DNA]</scope>
    <source>
        <strain evidence="6">28A</strain>
    </source>
</reference>
<sequence>MATTTTQTPTPDLSKPPTTPVKTLTTVTPPGTPNATSTAAHQLVSEIRDIHDALCELTSLAPAPRINALLTRLVDLCVVPYSVDFTTRFFQISGVEVLCEKLRPICSAAEGELEKHWAQRMIDELDTNPHTPATTILQTFPYYTNYIDLSRLEASIINSFIDTPPTSIAFLGSGPLPLTSLCFLSRYPYATLHNVDRDATALALSSALCTKLGVAARMKFEREDVSLEVEGQDGGNVVGVGAKWTQAQVVFLAALVGMDTQTKLGILRDVVGKLRKGTLVVVRSAWGVRGVLYPILTLSEDLQALGLEVLAEVHPWTKVVNSVVVLRVK</sequence>
<dbReference type="AlphaFoldDB" id="R0IP08"/>
<dbReference type="GO" id="GO:0030418">
    <property type="term" value="P:nicotianamine biosynthetic process"/>
    <property type="evidence" value="ECO:0007669"/>
    <property type="project" value="InterPro"/>
</dbReference>
<organism evidence="5 6">
    <name type="scientific">Exserohilum turcicum (strain 28A)</name>
    <name type="common">Northern leaf blight fungus</name>
    <name type="synonym">Setosphaeria turcica</name>
    <dbReference type="NCBI Taxonomy" id="671987"/>
    <lineage>
        <taxon>Eukaryota</taxon>
        <taxon>Fungi</taxon>
        <taxon>Dikarya</taxon>
        <taxon>Ascomycota</taxon>
        <taxon>Pezizomycotina</taxon>
        <taxon>Dothideomycetes</taxon>
        <taxon>Pleosporomycetidae</taxon>
        <taxon>Pleosporales</taxon>
        <taxon>Pleosporineae</taxon>
        <taxon>Pleosporaceae</taxon>
        <taxon>Exserohilum</taxon>
    </lineage>
</organism>
<dbReference type="Gene3D" id="3.40.50.150">
    <property type="entry name" value="Vaccinia Virus protein VP39"/>
    <property type="match status" value="1"/>
</dbReference>
<proteinExistence type="inferred from homology"/>
<dbReference type="PANTHER" id="PTHR32266:SF12">
    <property type="entry name" value="NICOTIANAMINE SYNTHASE 3"/>
    <property type="match status" value="1"/>
</dbReference>
<name>R0IP08_EXST2</name>
<dbReference type="STRING" id="671987.R0IP08"/>
<dbReference type="GeneID" id="19405673"/>
<evidence type="ECO:0008006" key="7">
    <source>
        <dbReference type="Google" id="ProtNLM"/>
    </source>
</evidence>
<gene>
    <name evidence="5" type="ORF">SETTUDRAFT_87863</name>
</gene>